<dbReference type="WBParaSite" id="BXY_0491900.1">
    <property type="protein sequence ID" value="BXY_0491900.1"/>
    <property type="gene ID" value="BXY_0491900"/>
</dbReference>
<dbReference type="Pfam" id="PF10326">
    <property type="entry name" value="7TM_GPCR_Str"/>
    <property type="match status" value="1"/>
</dbReference>
<reference evidence="3" key="2">
    <citation type="submission" date="2020-08" db="EMBL/GenBank/DDBJ databases">
        <authorList>
            <person name="Kikuchi T."/>
        </authorList>
    </citation>
    <scope>NUCLEOTIDE SEQUENCE</scope>
    <source>
        <strain evidence="2">Ka4C1</strain>
    </source>
</reference>
<protein>
    <submittedName>
        <fullName evidence="2">(pine wood nematode) hypothetical protein</fullName>
    </submittedName>
</protein>
<evidence type="ECO:0000313" key="3">
    <source>
        <dbReference type="EMBL" id="CAG9094970.1"/>
    </source>
</evidence>
<keyword evidence="1" id="KW-1133">Transmembrane helix</keyword>
<dbReference type="EMBL" id="CAJFCV020000002">
    <property type="protein sequence ID" value="CAG9094970.1"/>
    <property type="molecule type" value="Genomic_DNA"/>
</dbReference>
<reference evidence="6" key="1">
    <citation type="submission" date="2016-11" db="UniProtKB">
        <authorList>
            <consortium name="WormBaseParasite"/>
        </authorList>
    </citation>
    <scope>IDENTIFICATION</scope>
</reference>
<accession>A0A1I7RW06</accession>
<keyword evidence="5" id="KW-1185">Reference proteome</keyword>
<dbReference type="InterPro" id="IPR019428">
    <property type="entry name" value="7TM_GPCR_serpentine_rcpt_Str"/>
</dbReference>
<evidence type="ECO:0000313" key="4">
    <source>
        <dbReference type="Proteomes" id="UP000095284"/>
    </source>
</evidence>
<feature type="transmembrane region" description="Helical" evidence="1">
    <location>
        <begin position="7"/>
        <end position="31"/>
    </location>
</feature>
<dbReference type="EMBL" id="CAJFDI010000002">
    <property type="protein sequence ID" value="CAD5214469.1"/>
    <property type="molecule type" value="Genomic_DNA"/>
</dbReference>
<feature type="transmembrane region" description="Helical" evidence="1">
    <location>
        <begin position="92"/>
        <end position="112"/>
    </location>
</feature>
<gene>
    <name evidence="2" type="ORF">BXYJ_LOCUS3545</name>
</gene>
<proteinExistence type="predicted"/>
<keyword evidence="1" id="KW-0812">Transmembrane</keyword>
<evidence type="ECO:0000313" key="2">
    <source>
        <dbReference type="EMBL" id="CAD5214469.1"/>
    </source>
</evidence>
<name>A0A1I7RW06_BURXY</name>
<evidence type="ECO:0000256" key="1">
    <source>
        <dbReference type="SAM" id="Phobius"/>
    </source>
</evidence>
<keyword evidence="1" id="KW-0472">Membrane</keyword>
<feature type="transmembrane region" description="Helical" evidence="1">
    <location>
        <begin position="51"/>
        <end position="72"/>
    </location>
</feature>
<feature type="transmembrane region" description="Helical" evidence="1">
    <location>
        <begin position="178"/>
        <end position="200"/>
    </location>
</feature>
<dbReference type="Proteomes" id="UP000582659">
    <property type="component" value="Unassembled WGS sequence"/>
</dbReference>
<organism evidence="4 6">
    <name type="scientific">Bursaphelenchus xylophilus</name>
    <name type="common">Pinewood nematode worm</name>
    <name type="synonym">Aphelenchoides xylophilus</name>
    <dbReference type="NCBI Taxonomy" id="6326"/>
    <lineage>
        <taxon>Eukaryota</taxon>
        <taxon>Metazoa</taxon>
        <taxon>Ecdysozoa</taxon>
        <taxon>Nematoda</taxon>
        <taxon>Chromadorea</taxon>
        <taxon>Rhabditida</taxon>
        <taxon>Tylenchina</taxon>
        <taxon>Tylenchomorpha</taxon>
        <taxon>Aphelenchoidea</taxon>
        <taxon>Aphelenchoididae</taxon>
        <taxon>Bursaphelenchus</taxon>
    </lineage>
</organism>
<dbReference type="AlphaFoldDB" id="A0A1I7RW06"/>
<evidence type="ECO:0000313" key="6">
    <source>
        <dbReference type="WBParaSite" id="BXY_0491900.1"/>
    </source>
</evidence>
<feature type="transmembrane region" description="Helical" evidence="1">
    <location>
        <begin position="147"/>
        <end position="166"/>
    </location>
</feature>
<sequence length="222" mass="25151">MKIYGRMMALAAGFNAFYSLTALLITMRSVPHGTLFYYFTDSPLVLYAPQLVQQLCLHLIFATFYVHAWLPAIQFFIRYKVIKDSNGDLRKLYTSFFALVLFCCAYSSSYAIDFEEPSKRYRELLYSNVPGCDLDQVLPTYSVFNKALLPFMFIVLPNSLFLANIFPLNVMDTVGLIANFGSTMSPLLDALIVLFLIPAFRKNVVKSLNGTTPRSSNVIFTT</sequence>
<dbReference type="Proteomes" id="UP000095284">
    <property type="component" value="Unplaced"/>
</dbReference>
<evidence type="ECO:0000313" key="5">
    <source>
        <dbReference type="Proteomes" id="UP000659654"/>
    </source>
</evidence>
<dbReference type="Proteomes" id="UP000659654">
    <property type="component" value="Unassembled WGS sequence"/>
</dbReference>